<sequence>MQRQFSQLGMPLSQALRKLTEAGHAIQDLIDRGLIHLGQPSDDYEPEPIVSYEIYKISGVTLGPRMPIPFKLVSRDVDEVQAPYVDDVHTSDVQYVIRGGRVVRQQPLAIARLLEGCHPRGGQERGQVDFKAVVEHSSSHFHLELAASSSTH</sequence>
<gene>
    <name evidence="1" type="ORF">CK203_039458</name>
</gene>
<reference evidence="1 2" key="1">
    <citation type="journal article" date="2018" name="PLoS Genet.">
        <title>Population sequencing reveals clonal diversity and ancestral inbreeding in the grapevine cultivar Chardonnay.</title>
        <authorList>
            <person name="Roach M.J."/>
            <person name="Johnson D.L."/>
            <person name="Bohlmann J."/>
            <person name="van Vuuren H.J."/>
            <person name="Jones S.J."/>
            <person name="Pretorius I.S."/>
            <person name="Schmidt S.A."/>
            <person name="Borneman A.R."/>
        </authorList>
    </citation>
    <scope>NUCLEOTIDE SEQUENCE [LARGE SCALE GENOMIC DNA]</scope>
    <source>
        <strain evidence="2">cv. Chardonnay</strain>
        <tissue evidence="1">Leaf</tissue>
    </source>
</reference>
<evidence type="ECO:0000313" key="2">
    <source>
        <dbReference type="Proteomes" id="UP000288805"/>
    </source>
</evidence>
<dbReference type="AlphaFoldDB" id="A0A438I778"/>
<accession>A0A438I778</accession>
<name>A0A438I778_VITVI</name>
<comment type="caution">
    <text evidence="1">The sequence shown here is derived from an EMBL/GenBank/DDBJ whole genome shotgun (WGS) entry which is preliminary data.</text>
</comment>
<dbReference type="Proteomes" id="UP000288805">
    <property type="component" value="Unassembled WGS sequence"/>
</dbReference>
<dbReference type="EMBL" id="QGNW01000136">
    <property type="protein sequence ID" value="RVW92543.1"/>
    <property type="molecule type" value="Genomic_DNA"/>
</dbReference>
<protein>
    <submittedName>
        <fullName evidence="1">Uncharacterized protein</fullName>
    </submittedName>
</protein>
<evidence type="ECO:0000313" key="1">
    <source>
        <dbReference type="EMBL" id="RVW92543.1"/>
    </source>
</evidence>
<organism evidence="1 2">
    <name type="scientific">Vitis vinifera</name>
    <name type="common">Grape</name>
    <dbReference type="NCBI Taxonomy" id="29760"/>
    <lineage>
        <taxon>Eukaryota</taxon>
        <taxon>Viridiplantae</taxon>
        <taxon>Streptophyta</taxon>
        <taxon>Embryophyta</taxon>
        <taxon>Tracheophyta</taxon>
        <taxon>Spermatophyta</taxon>
        <taxon>Magnoliopsida</taxon>
        <taxon>eudicotyledons</taxon>
        <taxon>Gunneridae</taxon>
        <taxon>Pentapetalae</taxon>
        <taxon>rosids</taxon>
        <taxon>Vitales</taxon>
        <taxon>Vitaceae</taxon>
        <taxon>Viteae</taxon>
        <taxon>Vitis</taxon>
    </lineage>
</organism>
<proteinExistence type="predicted"/>